<keyword evidence="1" id="KW-0812">Transmembrane</keyword>
<proteinExistence type="predicted"/>
<keyword evidence="3" id="KW-1185">Reference proteome</keyword>
<dbReference type="RefSeq" id="WP_244016314.1">
    <property type="nucleotide sequence ID" value="NZ_JALHLF010000001.1"/>
</dbReference>
<evidence type="ECO:0000313" key="3">
    <source>
        <dbReference type="Proteomes" id="UP001162881"/>
    </source>
</evidence>
<name>A0ABT0B8N8_9SPHN</name>
<sequence>MTIALSLLVLTTLALAAGAVFLWRREGYRRQAALMLVLALVLAANVAIWTVPVRSGASLAQGAPGPETAKAPQ</sequence>
<organism evidence="2 3">
    <name type="scientific">Novosphingobium organovorum</name>
    <dbReference type="NCBI Taxonomy" id="2930092"/>
    <lineage>
        <taxon>Bacteria</taxon>
        <taxon>Pseudomonadati</taxon>
        <taxon>Pseudomonadota</taxon>
        <taxon>Alphaproteobacteria</taxon>
        <taxon>Sphingomonadales</taxon>
        <taxon>Sphingomonadaceae</taxon>
        <taxon>Novosphingobium</taxon>
    </lineage>
</organism>
<reference evidence="2" key="1">
    <citation type="submission" date="2022-03" db="EMBL/GenBank/DDBJ databases">
        <title>Identification of a novel bacterium isolated from mangrove sediments.</title>
        <authorList>
            <person name="Pan X."/>
        </authorList>
    </citation>
    <scope>NUCLEOTIDE SEQUENCE</scope>
    <source>
        <strain evidence="2">B1949</strain>
    </source>
</reference>
<accession>A0ABT0B8N8</accession>
<protein>
    <submittedName>
        <fullName evidence="2">Uncharacterized protein</fullName>
    </submittedName>
</protein>
<feature type="transmembrane region" description="Helical" evidence="1">
    <location>
        <begin position="32"/>
        <end position="51"/>
    </location>
</feature>
<comment type="caution">
    <text evidence="2">The sequence shown here is derived from an EMBL/GenBank/DDBJ whole genome shotgun (WGS) entry which is preliminary data.</text>
</comment>
<dbReference type="EMBL" id="JALHLF010000001">
    <property type="protein sequence ID" value="MCJ2181230.1"/>
    <property type="molecule type" value="Genomic_DNA"/>
</dbReference>
<keyword evidence="1" id="KW-1133">Transmembrane helix</keyword>
<evidence type="ECO:0000256" key="1">
    <source>
        <dbReference type="SAM" id="Phobius"/>
    </source>
</evidence>
<keyword evidence="1" id="KW-0472">Membrane</keyword>
<evidence type="ECO:0000313" key="2">
    <source>
        <dbReference type="EMBL" id="MCJ2181230.1"/>
    </source>
</evidence>
<dbReference type="Proteomes" id="UP001162881">
    <property type="component" value="Unassembled WGS sequence"/>
</dbReference>
<gene>
    <name evidence="2" type="ORF">MTR62_00685</name>
</gene>